<keyword evidence="2" id="KW-0812">Transmembrane</keyword>
<evidence type="ECO:0000313" key="4">
    <source>
        <dbReference type="Proteomes" id="UP000252004"/>
    </source>
</evidence>
<feature type="region of interest" description="Disordered" evidence="1">
    <location>
        <begin position="65"/>
        <end position="84"/>
    </location>
</feature>
<organism evidence="3 4">
    <name type="scientific">Streptomyces globosus</name>
    <dbReference type="NCBI Taxonomy" id="68209"/>
    <lineage>
        <taxon>Bacteria</taxon>
        <taxon>Bacillati</taxon>
        <taxon>Actinomycetota</taxon>
        <taxon>Actinomycetes</taxon>
        <taxon>Kitasatosporales</taxon>
        <taxon>Streptomycetaceae</taxon>
        <taxon>Streptomyces</taxon>
    </lineage>
</organism>
<keyword evidence="2" id="KW-0472">Membrane</keyword>
<dbReference type="KEGG" id="sgz:C0216_32170"/>
<reference evidence="3 4" key="1">
    <citation type="submission" date="2018-01" db="EMBL/GenBank/DDBJ databases">
        <title>Draft genome Sequence of streptomyces globosus LZH-48.</title>
        <authorList>
            <person name="Ran K."/>
            <person name="Li Z."/>
            <person name="Wei S."/>
            <person name="Dong R."/>
        </authorList>
    </citation>
    <scope>NUCLEOTIDE SEQUENCE [LARGE SCALE GENOMIC DNA]</scope>
    <source>
        <strain evidence="3 4">LZH-48</strain>
        <plasmid evidence="3 4">unnamed2</plasmid>
    </source>
</reference>
<dbReference type="EMBL" id="CP030864">
    <property type="protein sequence ID" value="AXE28147.1"/>
    <property type="molecule type" value="Genomic_DNA"/>
</dbReference>
<name>A0A344UB76_9ACTN</name>
<protein>
    <submittedName>
        <fullName evidence="3">Uncharacterized protein</fullName>
    </submittedName>
</protein>
<keyword evidence="3" id="KW-0614">Plasmid</keyword>
<sequence>MGMSVASVDWVPGLGVRPSPVRVKVVVVVVVAVVTAVLAVLGQDPGTSLAVIVMVTTTGLELARRISGDGGTDGAGPVVPPAGR</sequence>
<evidence type="ECO:0000313" key="3">
    <source>
        <dbReference type="EMBL" id="AXE28147.1"/>
    </source>
</evidence>
<keyword evidence="4" id="KW-1185">Reference proteome</keyword>
<dbReference type="AlphaFoldDB" id="A0A344UB76"/>
<dbReference type="Proteomes" id="UP000252004">
    <property type="component" value="Plasmid unnamed2"/>
</dbReference>
<accession>A0A344UB76</accession>
<geneLocation type="plasmid" evidence="3 4">
    <name>unnamed2</name>
</geneLocation>
<gene>
    <name evidence="3" type="ORF">C0216_32170</name>
</gene>
<feature type="transmembrane region" description="Helical" evidence="2">
    <location>
        <begin position="21"/>
        <end position="41"/>
    </location>
</feature>
<evidence type="ECO:0000256" key="1">
    <source>
        <dbReference type="SAM" id="MobiDB-lite"/>
    </source>
</evidence>
<proteinExistence type="predicted"/>
<evidence type="ECO:0000256" key="2">
    <source>
        <dbReference type="SAM" id="Phobius"/>
    </source>
</evidence>
<keyword evidence="2" id="KW-1133">Transmembrane helix</keyword>